<gene>
    <name evidence="1" type="ORF">FNU79_18140</name>
</gene>
<evidence type="ECO:0008006" key="3">
    <source>
        <dbReference type="Google" id="ProtNLM"/>
    </source>
</evidence>
<evidence type="ECO:0000313" key="2">
    <source>
        <dbReference type="Proteomes" id="UP000316092"/>
    </source>
</evidence>
<comment type="caution">
    <text evidence="1">The sequence shown here is derived from an EMBL/GenBank/DDBJ whole genome shotgun (WGS) entry which is preliminary data.</text>
</comment>
<protein>
    <recommendedName>
        <fullName evidence="3">Plasmid replication initiator protein</fullName>
    </recommendedName>
</protein>
<sequence length="459" mass="51840">MADPETFKPNTERRDERNIARLGIISIQSRVDDDLKTWKAEFNIDGRPYRVECAAPYGRPHGVDTDIILAAQTLFVRAGCPAHDWLHTTAYELRSVAGLPDNGRTYQRVRESLKRLWSTGFLIGEGWYDQLRDRQIWSSDTLRYIDRIRYHEMDSELEQLPGLDPAATLSIKLGEQLAASIRAKHTQVLDGRLLVQLEQPPARALYRLLEAHRVDSGGVRRMLLEVPLVDWRLACGIQTDRPELVRRALTPAHDELIAINYLAGVVIKGRGKQQILYYTFSEDNAPDPALMELLIGIGVSRTAATVLVNEHGDRVETAVAFVRHKQHEGRVRNPGGLVVDFLRHDGKYVLPEQLGNPAVEIARRAVAALQRAEELADQEITRERARVAALAPEEQYEAVKASLKLLLKPLGKEMLALVEERCRAGVLNAMQERDQAAAAMAELRMQEYLNELRSRLQPI</sequence>
<organism evidence="1 2">
    <name type="scientific">Deinococcus detaillensis</name>
    <dbReference type="NCBI Taxonomy" id="2592048"/>
    <lineage>
        <taxon>Bacteria</taxon>
        <taxon>Thermotogati</taxon>
        <taxon>Deinococcota</taxon>
        <taxon>Deinococci</taxon>
        <taxon>Deinococcales</taxon>
        <taxon>Deinococcaceae</taxon>
        <taxon>Deinococcus</taxon>
    </lineage>
</organism>
<dbReference type="EMBL" id="VKDB01000046">
    <property type="protein sequence ID" value="TSA79279.1"/>
    <property type="molecule type" value="Genomic_DNA"/>
</dbReference>
<dbReference type="AlphaFoldDB" id="A0A553UGC4"/>
<evidence type="ECO:0000313" key="1">
    <source>
        <dbReference type="EMBL" id="TSA79279.1"/>
    </source>
</evidence>
<reference evidence="1 2" key="1">
    <citation type="submission" date="2019-07" db="EMBL/GenBank/DDBJ databases">
        <title>Deinococcus detaillus sp. nov., isolated from humus soil in Antarctica.</title>
        <authorList>
            <person name="Zhang K."/>
        </authorList>
    </citation>
    <scope>NUCLEOTIDE SEQUENCE [LARGE SCALE GENOMIC DNA]</scope>
    <source>
        <strain evidence="1 2">H1</strain>
    </source>
</reference>
<name>A0A553UGC4_9DEIO</name>
<keyword evidence="2" id="KW-1185">Reference proteome</keyword>
<proteinExistence type="predicted"/>
<dbReference type="Pfam" id="PF10134">
    <property type="entry name" value="RPA"/>
    <property type="match status" value="1"/>
</dbReference>
<dbReference type="Proteomes" id="UP000316092">
    <property type="component" value="Unassembled WGS sequence"/>
</dbReference>
<dbReference type="OrthoDB" id="58040at2"/>
<dbReference type="RefSeq" id="WP_143722207.1">
    <property type="nucleotide sequence ID" value="NZ_VKDB01000046.1"/>
</dbReference>
<accession>A0A553UGC4</accession>
<dbReference type="InterPro" id="IPR018777">
    <property type="entry name" value="Replication_initiator_prot_A"/>
</dbReference>